<proteinExistence type="predicted"/>
<dbReference type="OrthoDB" id="800044at2"/>
<keyword evidence="3" id="KW-1185">Reference proteome</keyword>
<protein>
    <submittedName>
        <fullName evidence="2">Uncharacterized protein</fullName>
    </submittedName>
</protein>
<dbReference type="KEGG" id="ote:Oter_1322"/>
<organism evidence="2 3">
    <name type="scientific">Opitutus terrae (strain DSM 11246 / JCM 15787 / PB90-1)</name>
    <dbReference type="NCBI Taxonomy" id="452637"/>
    <lineage>
        <taxon>Bacteria</taxon>
        <taxon>Pseudomonadati</taxon>
        <taxon>Verrucomicrobiota</taxon>
        <taxon>Opitutia</taxon>
        <taxon>Opitutales</taxon>
        <taxon>Opitutaceae</taxon>
        <taxon>Opitutus</taxon>
    </lineage>
</organism>
<dbReference type="EMBL" id="CP001032">
    <property type="protein sequence ID" value="ACB74607.1"/>
    <property type="molecule type" value="Genomic_DNA"/>
</dbReference>
<keyword evidence="1" id="KW-0812">Transmembrane</keyword>
<keyword evidence="1" id="KW-1133">Transmembrane helix</keyword>
<dbReference type="AlphaFoldDB" id="B1ZRC0"/>
<reference evidence="2 3" key="1">
    <citation type="journal article" date="2011" name="J. Bacteriol.">
        <title>Genome sequence of the verrucomicrobium Opitutus terrae PB90-1, an abundant inhabitant of rice paddy soil ecosystems.</title>
        <authorList>
            <person name="van Passel M.W."/>
            <person name="Kant R."/>
            <person name="Palva A."/>
            <person name="Copeland A."/>
            <person name="Lucas S."/>
            <person name="Lapidus A."/>
            <person name="Glavina del Rio T."/>
            <person name="Pitluck S."/>
            <person name="Goltsman E."/>
            <person name="Clum A."/>
            <person name="Sun H."/>
            <person name="Schmutz J."/>
            <person name="Larimer F.W."/>
            <person name="Land M.L."/>
            <person name="Hauser L."/>
            <person name="Kyrpides N."/>
            <person name="Mikhailova N."/>
            <person name="Richardson P.P."/>
            <person name="Janssen P.H."/>
            <person name="de Vos W.M."/>
            <person name="Smidt H."/>
        </authorList>
    </citation>
    <scope>NUCLEOTIDE SEQUENCE [LARGE SCALE GENOMIC DNA]</scope>
    <source>
        <strain evidence="3">DSM 11246 / JCM 15787 / PB90-1</strain>
    </source>
</reference>
<dbReference type="HOGENOM" id="CLU_136177_0_0_0"/>
<name>B1ZRC0_OPITP</name>
<dbReference type="eggNOG" id="ENOG50338AD">
    <property type="taxonomic scope" value="Bacteria"/>
</dbReference>
<dbReference type="Proteomes" id="UP000007013">
    <property type="component" value="Chromosome"/>
</dbReference>
<accession>B1ZRC0</accession>
<evidence type="ECO:0000313" key="3">
    <source>
        <dbReference type="Proteomes" id="UP000007013"/>
    </source>
</evidence>
<feature type="transmembrane region" description="Helical" evidence="1">
    <location>
        <begin position="12"/>
        <end position="30"/>
    </location>
</feature>
<evidence type="ECO:0000256" key="1">
    <source>
        <dbReference type="SAM" id="Phobius"/>
    </source>
</evidence>
<keyword evidence="1" id="KW-0472">Membrane</keyword>
<evidence type="ECO:0000313" key="2">
    <source>
        <dbReference type="EMBL" id="ACB74607.1"/>
    </source>
</evidence>
<dbReference type="RefSeq" id="WP_012374145.1">
    <property type="nucleotide sequence ID" value="NC_010571.1"/>
</dbReference>
<sequence length="166" mass="19376">MQLNMNTGDKIQVIMAVVTALGIIIAIDSSRTQLKTFNDQLRLNFFADYTRRYQEIMMSLPENINEPGFEFEQLEKDTRSQAMKSMRAYFNLCSEEFHLAREEHIDAAVWAMWSAGMSHAMTKKSFQDVWRTIQKDTMFDPRFKQWMEEQMEKKRIATGAELALGG</sequence>
<gene>
    <name evidence="2" type="ordered locus">Oter_1322</name>
</gene>